<dbReference type="Gene3D" id="3.10.450.50">
    <property type="match status" value="1"/>
</dbReference>
<dbReference type="EMBL" id="UINC01063861">
    <property type="protein sequence ID" value="SVB91940.1"/>
    <property type="molecule type" value="Genomic_DNA"/>
</dbReference>
<feature type="non-terminal residue" evidence="2">
    <location>
        <position position="1"/>
    </location>
</feature>
<evidence type="ECO:0000259" key="1">
    <source>
        <dbReference type="Pfam" id="PF14534"/>
    </source>
</evidence>
<evidence type="ECO:0000313" key="2">
    <source>
        <dbReference type="EMBL" id="SVB91940.1"/>
    </source>
</evidence>
<feature type="domain" description="DUF4440" evidence="1">
    <location>
        <begin position="36"/>
        <end position="144"/>
    </location>
</feature>
<dbReference type="SUPFAM" id="SSF54427">
    <property type="entry name" value="NTF2-like"/>
    <property type="match status" value="1"/>
</dbReference>
<accession>A0A382HX66</accession>
<organism evidence="2">
    <name type="scientific">marine metagenome</name>
    <dbReference type="NCBI Taxonomy" id="408172"/>
    <lineage>
        <taxon>unclassified sequences</taxon>
        <taxon>metagenomes</taxon>
        <taxon>ecological metagenomes</taxon>
    </lineage>
</organism>
<dbReference type="InterPro" id="IPR032710">
    <property type="entry name" value="NTF2-like_dom_sf"/>
</dbReference>
<protein>
    <recommendedName>
        <fullName evidence="1">DUF4440 domain-containing protein</fullName>
    </recommendedName>
</protein>
<dbReference type="InterPro" id="IPR027843">
    <property type="entry name" value="DUF4440"/>
</dbReference>
<reference evidence="2" key="1">
    <citation type="submission" date="2018-05" db="EMBL/GenBank/DDBJ databases">
        <authorList>
            <person name="Lanie J.A."/>
            <person name="Ng W.-L."/>
            <person name="Kazmierczak K.M."/>
            <person name="Andrzejewski T.M."/>
            <person name="Davidsen T.M."/>
            <person name="Wayne K.J."/>
            <person name="Tettelin H."/>
            <person name="Glass J.I."/>
            <person name="Rusch D."/>
            <person name="Podicherti R."/>
            <person name="Tsui H.-C.T."/>
            <person name="Winkler M.E."/>
        </authorList>
    </citation>
    <scope>NUCLEOTIDE SEQUENCE</scope>
</reference>
<dbReference type="Pfam" id="PF14534">
    <property type="entry name" value="DUF4440"/>
    <property type="match status" value="1"/>
</dbReference>
<dbReference type="AlphaFoldDB" id="A0A382HX66"/>
<gene>
    <name evidence="2" type="ORF">METZ01_LOCUS244794</name>
</gene>
<name>A0A382HX66_9ZZZZ</name>
<sequence length="155" mass="16633">VHTKYHRTASVLGGVLITTLVGAAGASGQQRLENQVRTVVDAFHAALAAGDSAAALSHLADDVTILESGGIEDKEHYRSGHLAGDMRFARAVARERGEIEVSLVGDVAWAHSTSVTQGRMGDREINSQGAELVVLARESGIWKIKAIHWSSRQRR</sequence>
<proteinExistence type="predicted"/>